<dbReference type="OrthoDB" id="6435999at2759"/>
<feature type="compositionally biased region" description="Polar residues" evidence="1">
    <location>
        <begin position="207"/>
        <end position="218"/>
    </location>
</feature>
<evidence type="ECO:0000313" key="2">
    <source>
        <dbReference type="Proteomes" id="UP000504632"/>
    </source>
</evidence>
<dbReference type="GO" id="GO:0051011">
    <property type="term" value="F:microtubule minus-end binding"/>
    <property type="evidence" value="ECO:0007669"/>
    <property type="project" value="TreeGrafter"/>
</dbReference>
<reference evidence="3" key="1">
    <citation type="submission" date="2025-08" db="UniProtKB">
        <authorList>
            <consortium name="RefSeq"/>
        </authorList>
    </citation>
    <scope>IDENTIFICATION</scope>
</reference>
<evidence type="ECO:0000256" key="1">
    <source>
        <dbReference type="SAM" id="MobiDB-lite"/>
    </source>
</evidence>
<keyword evidence="2" id="KW-1185">Reference proteome</keyword>
<dbReference type="InParanoid" id="A0A6J2UV65"/>
<accession>A0A6J2UV65</accession>
<dbReference type="PANTHER" id="PTHR14352:SF2">
    <property type="entry name" value="HAUS AUGMIN-LIKE COMPLEX SUBUNIT 7"/>
    <property type="match status" value="1"/>
</dbReference>
<gene>
    <name evidence="3" type="primary">haus7</name>
</gene>
<sequence length="374" mass="41772">MAGISKEHQLSRDVYNTLQRLNCPLVEGLYLREAESMQELLCTPSVHRTDILKWTCVSICPSLRMKFSTLKSAEMDKINQEIVCLGYEMMICKADDLELVKGYVTPLQQLLFWGELLSLIPPPPPTEKSENNTSSSSGKELCAGAAMGMNAEFLRELISQEHLSDLHQLLTPTSKCLKRTQCAQNNTAAVRSQNMQRHRTTKPKGSFNKSHQSSTQTPLCDDDPADATALLHATQSAIEKLHKECEFMQANASGPGAAVLSPCALRVAISDLSQLMSAFRQVYNTDFKGYCQRSPPALSPNAHIFQNVHQLLHTCNMELQALQQLSDTSTSLTEAVKHVQADRRYWASGEKHTLPYCLEELINRYTAFLSLHQS</sequence>
<name>A0A6J2UV65_CHACN</name>
<dbReference type="AlphaFoldDB" id="A0A6J2UV65"/>
<dbReference type="GO" id="GO:0031023">
    <property type="term" value="P:microtubule organizing center organization"/>
    <property type="evidence" value="ECO:0007669"/>
    <property type="project" value="TreeGrafter"/>
</dbReference>
<dbReference type="GeneID" id="115806889"/>
<dbReference type="GO" id="GO:0051225">
    <property type="term" value="P:spindle assembly"/>
    <property type="evidence" value="ECO:0007669"/>
    <property type="project" value="TreeGrafter"/>
</dbReference>
<feature type="region of interest" description="Disordered" evidence="1">
    <location>
        <begin position="188"/>
        <end position="219"/>
    </location>
</feature>
<dbReference type="Proteomes" id="UP000504632">
    <property type="component" value="Chromosome 3"/>
</dbReference>
<evidence type="ECO:0000313" key="3">
    <source>
        <dbReference type="RefSeq" id="XP_030623608.1"/>
    </source>
</evidence>
<dbReference type="CTD" id="55559"/>
<dbReference type="InterPro" id="IPR029711">
    <property type="entry name" value="Haus7-like"/>
</dbReference>
<dbReference type="GO" id="GO:0070652">
    <property type="term" value="C:HAUS complex"/>
    <property type="evidence" value="ECO:0007669"/>
    <property type="project" value="TreeGrafter"/>
</dbReference>
<dbReference type="RefSeq" id="XP_030623608.1">
    <property type="nucleotide sequence ID" value="XM_030767748.1"/>
</dbReference>
<proteinExistence type="predicted"/>
<organism evidence="2 3">
    <name type="scientific">Chanos chanos</name>
    <name type="common">Milkfish</name>
    <name type="synonym">Mugil chanos</name>
    <dbReference type="NCBI Taxonomy" id="29144"/>
    <lineage>
        <taxon>Eukaryota</taxon>
        <taxon>Metazoa</taxon>
        <taxon>Chordata</taxon>
        <taxon>Craniata</taxon>
        <taxon>Vertebrata</taxon>
        <taxon>Euteleostomi</taxon>
        <taxon>Actinopterygii</taxon>
        <taxon>Neopterygii</taxon>
        <taxon>Teleostei</taxon>
        <taxon>Ostariophysi</taxon>
        <taxon>Gonorynchiformes</taxon>
        <taxon>Chanidae</taxon>
        <taxon>Chanos</taxon>
    </lineage>
</organism>
<protein>
    <submittedName>
        <fullName evidence="3">HAUS augmin-like complex subunit 7</fullName>
    </submittedName>
</protein>
<dbReference type="PANTHER" id="PTHR14352">
    <property type="entry name" value="HAUS AUGMIN-LIKE COMPLEX SUBUNIT 7"/>
    <property type="match status" value="1"/>
</dbReference>